<accession>L7F8V0</accession>
<dbReference type="Proteomes" id="UP000010931">
    <property type="component" value="Unassembled WGS sequence"/>
</dbReference>
<dbReference type="EMBL" id="AEJB01000272">
    <property type="protein sequence ID" value="ELP67632.1"/>
    <property type="molecule type" value="Genomic_DNA"/>
</dbReference>
<comment type="caution">
    <text evidence="1">The sequence shown here is derived from an EMBL/GenBank/DDBJ whole genome shotgun (WGS) entry which is preliminary data.</text>
</comment>
<dbReference type="RefSeq" id="WP_006377158.1">
    <property type="nucleotide sequence ID" value="NZ_AEJB01000272.1"/>
</dbReference>
<proteinExistence type="predicted"/>
<evidence type="ECO:0000313" key="1">
    <source>
        <dbReference type="EMBL" id="ELP67632.1"/>
    </source>
</evidence>
<sequence length="93" mass="10437">MLSTVIRPNPTTPGDYHEALVHHIGHDLAVRSNMQEFQVVVVQCVSDDGRVSLTVRPDEVPVDEARWRPHLYAPLFFAGRSVGCRTCQMPVAR</sequence>
<dbReference type="PATRIC" id="fig|698760.3.peg.3546"/>
<organism evidence="1 2">
    <name type="scientific">Streptomyces turgidiscabies (strain Car8)</name>
    <dbReference type="NCBI Taxonomy" id="698760"/>
    <lineage>
        <taxon>Bacteria</taxon>
        <taxon>Bacillati</taxon>
        <taxon>Actinomycetota</taxon>
        <taxon>Actinomycetes</taxon>
        <taxon>Kitasatosporales</taxon>
        <taxon>Streptomycetaceae</taxon>
        <taxon>Streptomyces</taxon>
    </lineage>
</organism>
<evidence type="ECO:0000313" key="2">
    <source>
        <dbReference type="Proteomes" id="UP000010931"/>
    </source>
</evidence>
<gene>
    <name evidence="1" type="ORF">STRTUCAR8_08532</name>
</gene>
<dbReference type="AlphaFoldDB" id="L7F8V0"/>
<name>L7F8V0_STRT8</name>
<keyword evidence="2" id="KW-1185">Reference proteome</keyword>
<reference evidence="1 2" key="1">
    <citation type="journal article" date="2011" name="Plasmid">
        <title>Streptomyces turgidiscabies Car8 contains a modular pathogenicity island that shares virulence genes with other actinobacterial plant pathogens.</title>
        <authorList>
            <person name="Huguet-Tapia J.C."/>
            <person name="Badger J.H."/>
            <person name="Loria R."/>
            <person name="Pettis G.S."/>
        </authorList>
    </citation>
    <scope>NUCLEOTIDE SEQUENCE [LARGE SCALE GENOMIC DNA]</scope>
    <source>
        <strain evidence="1 2">Car8</strain>
    </source>
</reference>
<protein>
    <submittedName>
        <fullName evidence="1">Uncharacterized protein</fullName>
    </submittedName>
</protein>